<accession>A0A248VZ60</accession>
<evidence type="ECO:0000313" key="2">
    <source>
        <dbReference type="Proteomes" id="UP000215158"/>
    </source>
</evidence>
<dbReference type="OrthoDB" id="9925596at2"/>
<protein>
    <submittedName>
        <fullName evidence="1">Uncharacterized protein</fullName>
    </submittedName>
</protein>
<proteinExistence type="predicted"/>
<dbReference type="Proteomes" id="UP000215158">
    <property type="component" value="Plasmid pBN2"/>
</dbReference>
<dbReference type="AlphaFoldDB" id="A0A248VZ60"/>
<gene>
    <name evidence="1" type="ORF">CJU94_36375</name>
</gene>
<dbReference type="EMBL" id="CP022992">
    <property type="protein sequence ID" value="ASW03680.1"/>
    <property type="molecule type" value="Genomic_DNA"/>
</dbReference>
<reference evidence="1 2" key="1">
    <citation type="submission" date="2017-08" db="EMBL/GenBank/DDBJ databases">
        <title>Identification and genetic characteristics of simultaneous BTEX- and naphthalene-degrading Paraburkholderia sp. BN5 isolated from petroleum-contaminated soil.</title>
        <authorList>
            <person name="Lee Y."/>
            <person name="Jeon C.O."/>
        </authorList>
    </citation>
    <scope>NUCLEOTIDE SEQUENCE [LARGE SCALE GENOMIC DNA]</scope>
    <source>
        <strain evidence="1 2">BN5</strain>
        <plasmid evidence="1 2">pBN2</plasmid>
    </source>
</reference>
<dbReference type="RefSeq" id="WP_095423493.1">
    <property type="nucleotide sequence ID" value="NZ_CP022992.1"/>
</dbReference>
<geneLocation type="plasmid" evidence="1 2">
    <name>pBN2</name>
</geneLocation>
<organism evidence="1 2">
    <name type="scientific">Paraburkholderia aromaticivorans</name>
    <dbReference type="NCBI Taxonomy" id="2026199"/>
    <lineage>
        <taxon>Bacteria</taxon>
        <taxon>Pseudomonadati</taxon>
        <taxon>Pseudomonadota</taxon>
        <taxon>Betaproteobacteria</taxon>
        <taxon>Burkholderiales</taxon>
        <taxon>Burkholderiaceae</taxon>
        <taxon>Paraburkholderia</taxon>
    </lineage>
</organism>
<evidence type="ECO:0000313" key="1">
    <source>
        <dbReference type="EMBL" id="ASW03680.1"/>
    </source>
</evidence>
<dbReference type="KEGG" id="parb:CJU94_36375"/>
<name>A0A248VZ60_9BURK</name>
<keyword evidence="2" id="KW-1185">Reference proteome</keyword>
<sequence length="217" mass="24670">MSIVNSPFAHQVNGKWFLSSHAVPQSQTMREYQVQVRGAYGNLRGVKFAEQGVDYDHFELSLGELFPRRSEKTVTDMDLDLWAAAEYAIGRPFHFVPGQGVICNGHRGAVKDMQGNGLVEVRLASGQVCVSAAYPDVFPDPLDFVWRPVPEQDKLILFNRTGREFIALRRSKGKWFAETGETFRKRDEAMRAMEAWARNRIRTECDERASRAMARAN</sequence>
<keyword evidence="1" id="KW-0614">Plasmid</keyword>